<protein>
    <submittedName>
        <fullName evidence="1">Uncharacterized protein</fullName>
    </submittedName>
</protein>
<organism evidence="1 2">
    <name type="scientific">Cochliobolus heterostrophus (strain C5 / ATCC 48332 / race O)</name>
    <name type="common">Southern corn leaf blight fungus</name>
    <name type="synonym">Bipolaris maydis</name>
    <dbReference type="NCBI Taxonomy" id="701091"/>
    <lineage>
        <taxon>Eukaryota</taxon>
        <taxon>Fungi</taxon>
        <taxon>Dikarya</taxon>
        <taxon>Ascomycota</taxon>
        <taxon>Pezizomycotina</taxon>
        <taxon>Dothideomycetes</taxon>
        <taxon>Pleosporomycetidae</taxon>
        <taxon>Pleosporales</taxon>
        <taxon>Pleosporineae</taxon>
        <taxon>Pleosporaceae</taxon>
        <taxon>Bipolaris</taxon>
    </lineage>
</organism>
<dbReference type="OMA" id="EEWHCET"/>
<dbReference type="EMBL" id="KB445592">
    <property type="protein sequence ID" value="EMD85212.1"/>
    <property type="molecule type" value="Genomic_DNA"/>
</dbReference>
<proteinExistence type="predicted"/>
<name>M2UB91_COCH5</name>
<keyword evidence="2" id="KW-1185">Reference proteome</keyword>
<accession>M2UB91</accession>
<dbReference type="HOGENOM" id="CLU_792278_0_0_1"/>
<dbReference type="OrthoDB" id="3691833at2759"/>
<reference evidence="2" key="2">
    <citation type="journal article" date="2013" name="PLoS Genet.">
        <title>Comparative genome structure, secondary metabolite, and effector coding capacity across Cochliobolus pathogens.</title>
        <authorList>
            <person name="Condon B.J."/>
            <person name="Leng Y."/>
            <person name="Wu D."/>
            <person name="Bushley K.E."/>
            <person name="Ohm R.A."/>
            <person name="Otillar R."/>
            <person name="Martin J."/>
            <person name="Schackwitz W."/>
            <person name="Grimwood J."/>
            <person name="MohdZainudin N."/>
            <person name="Xue C."/>
            <person name="Wang R."/>
            <person name="Manning V.A."/>
            <person name="Dhillon B."/>
            <person name="Tu Z.J."/>
            <person name="Steffenson B.J."/>
            <person name="Salamov A."/>
            <person name="Sun H."/>
            <person name="Lowry S."/>
            <person name="LaButti K."/>
            <person name="Han J."/>
            <person name="Copeland A."/>
            <person name="Lindquist E."/>
            <person name="Barry K."/>
            <person name="Schmutz J."/>
            <person name="Baker S.E."/>
            <person name="Ciuffetti L.M."/>
            <person name="Grigoriev I.V."/>
            <person name="Zhong S."/>
            <person name="Turgeon B.G."/>
        </authorList>
    </citation>
    <scope>NUCLEOTIDE SEQUENCE [LARGE SCALE GENOMIC DNA]</scope>
    <source>
        <strain evidence="2">C5 / ATCC 48332 / race O</strain>
    </source>
</reference>
<sequence>MLTDSVQRFCKRTLCGQCSLLAECFDTNIAYSEIGSNQPLWPAPLQDAHYIRLLRKAVMIKAPLVRYDKISIPEQNSSIVLAPTLTFIAVLPVSRRGQPNSLFGILLQRISSTSYVRLSKKPVLLQEHIDVIDQADFGAYTVHDANPNHAKDSIAKIIPDYAGLGWPGRYAKFKLHSATLVAHEWRCKAQDSHTAYFGPVAQFLLPRSEEHHFSVSISFRDVNDPKLTGVIVLGNSISQMQLLEVKLLQRQNSFYSFSSQENDTTQRCMNFPVQIPETEDFLDVTLRKLPVTELEFSRRDSFNVPFRVSGQSDLGFFFVVLQYQYRLDVVRSSKKEAIRESSSQPRHLELLSRMKTFASGAMYFGK</sequence>
<dbReference type="Proteomes" id="UP000016936">
    <property type="component" value="Unassembled WGS sequence"/>
</dbReference>
<evidence type="ECO:0000313" key="1">
    <source>
        <dbReference type="EMBL" id="EMD85212.1"/>
    </source>
</evidence>
<reference evidence="1 2" key="1">
    <citation type="journal article" date="2012" name="PLoS Pathog.">
        <title>Diverse lifestyles and strategies of plant pathogenesis encoded in the genomes of eighteen Dothideomycetes fungi.</title>
        <authorList>
            <person name="Ohm R.A."/>
            <person name="Feau N."/>
            <person name="Henrissat B."/>
            <person name="Schoch C.L."/>
            <person name="Horwitz B.A."/>
            <person name="Barry K.W."/>
            <person name="Condon B.J."/>
            <person name="Copeland A.C."/>
            <person name="Dhillon B."/>
            <person name="Glaser F."/>
            <person name="Hesse C.N."/>
            <person name="Kosti I."/>
            <person name="LaButti K."/>
            <person name="Lindquist E.A."/>
            <person name="Lucas S."/>
            <person name="Salamov A.A."/>
            <person name="Bradshaw R.E."/>
            <person name="Ciuffetti L."/>
            <person name="Hamelin R.C."/>
            <person name="Kema G.H.J."/>
            <person name="Lawrence C."/>
            <person name="Scott J.A."/>
            <person name="Spatafora J.W."/>
            <person name="Turgeon B.G."/>
            <person name="de Wit P.J.G.M."/>
            <person name="Zhong S."/>
            <person name="Goodwin S.B."/>
            <person name="Grigoriev I.V."/>
        </authorList>
    </citation>
    <scope>NUCLEOTIDE SEQUENCE [LARGE SCALE GENOMIC DNA]</scope>
    <source>
        <strain evidence="2">C5 / ATCC 48332 / race O</strain>
    </source>
</reference>
<dbReference type="AlphaFoldDB" id="M2UB91"/>
<gene>
    <name evidence="1" type="ORF">COCHEDRAFT_1199095</name>
</gene>
<evidence type="ECO:0000313" key="2">
    <source>
        <dbReference type="Proteomes" id="UP000016936"/>
    </source>
</evidence>